<organism evidence="3">
    <name type="scientific">Schistocephalus solidus</name>
    <name type="common">Tapeworm</name>
    <dbReference type="NCBI Taxonomy" id="70667"/>
    <lineage>
        <taxon>Eukaryota</taxon>
        <taxon>Metazoa</taxon>
        <taxon>Spiralia</taxon>
        <taxon>Lophotrochozoa</taxon>
        <taxon>Platyhelminthes</taxon>
        <taxon>Cestoda</taxon>
        <taxon>Eucestoda</taxon>
        <taxon>Diphyllobothriidea</taxon>
        <taxon>Diphyllobothriidae</taxon>
        <taxon>Schistocephalus</taxon>
    </lineage>
</organism>
<dbReference type="Proteomes" id="UP000275846">
    <property type="component" value="Unassembled WGS sequence"/>
</dbReference>
<name>A0A183SWI2_SCHSO</name>
<dbReference type="EMBL" id="UYSU01034733">
    <property type="protein sequence ID" value="VDL94966.1"/>
    <property type="molecule type" value="Genomic_DNA"/>
</dbReference>
<reference evidence="1 2" key="2">
    <citation type="submission" date="2018-11" db="EMBL/GenBank/DDBJ databases">
        <authorList>
            <consortium name="Pathogen Informatics"/>
        </authorList>
    </citation>
    <scope>NUCLEOTIDE SEQUENCE [LARGE SCALE GENOMIC DNA]</scope>
    <source>
        <strain evidence="1 2">NST_G2</strain>
    </source>
</reference>
<sequence>MQLSPHPLYSVRLSVHQLLSPSVDLAIIGPELNRHILRNWFQLSAQVQWNLTDRMCRRNASNCFTPLVHTDLDRVIDGPDATATDAFKFFLS</sequence>
<evidence type="ECO:0000313" key="2">
    <source>
        <dbReference type="Proteomes" id="UP000275846"/>
    </source>
</evidence>
<accession>A0A183SWI2</accession>
<dbReference type="OrthoDB" id="343783at2759"/>
<reference evidence="3" key="1">
    <citation type="submission" date="2016-06" db="UniProtKB">
        <authorList>
            <consortium name="WormBaseParasite"/>
        </authorList>
    </citation>
    <scope>IDENTIFICATION</scope>
</reference>
<gene>
    <name evidence="1" type="ORF">SSLN_LOCUS8581</name>
</gene>
<dbReference type="WBParaSite" id="SSLN_0000891501-mRNA-1">
    <property type="protein sequence ID" value="SSLN_0000891501-mRNA-1"/>
    <property type="gene ID" value="SSLN_0000891501"/>
</dbReference>
<keyword evidence="2" id="KW-1185">Reference proteome</keyword>
<evidence type="ECO:0000313" key="3">
    <source>
        <dbReference type="WBParaSite" id="SSLN_0000891501-mRNA-1"/>
    </source>
</evidence>
<protein>
    <submittedName>
        <fullName evidence="1 3">Uncharacterized protein</fullName>
    </submittedName>
</protein>
<dbReference type="AlphaFoldDB" id="A0A183SWI2"/>
<proteinExistence type="predicted"/>
<evidence type="ECO:0000313" key="1">
    <source>
        <dbReference type="EMBL" id="VDL94966.1"/>
    </source>
</evidence>